<dbReference type="InterPro" id="IPR036390">
    <property type="entry name" value="WH_DNA-bd_sf"/>
</dbReference>
<evidence type="ECO:0000256" key="3">
    <source>
        <dbReference type="ARBA" id="ARBA00023125"/>
    </source>
</evidence>
<name>A0A221MEX7_9BACI</name>
<reference evidence="6 7" key="1">
    <citation type="journal article" date="2003" name="Int. J. Syst. Evol. Microbiol.">
        <title>Virgibacillus carmonensis sp. nov., Virgibacillus necropolis sp. nov. and Virgibacillus picturae sp. nov., three novel species isolated from deteriorated mural paintings, transfer of the species of the genus salibacillus to Virgibacillus, as Virgibacillus marismortui comb. nov. and Virgibacillus salexigens comb. nov., and emended description of the genus Virgibacillus.</title>
        <authorList>
            <person name="Heyrman J."/>
            <person name="Logan N.A."/>
            <person name="Busse H.J."/>
            <person name="Balcaen A."/>
            <person name="Lebbe L."/>
            <person name="Rodriguez-Diaz M."/>
            <person name="Swings J."/>
            <person name="De Vos P."/>
        </authorList>
    </citation>
    <scope>NUCLEOTIDE SEQUENCE [LARGE SCALE GENOMIC DNA]</scope>
    <source>
        <strain evidence="6 7">LMG 19488</strain>
    </source>
</reference>
<dbReference type="GO" id="GO:0003677">
    <property type="term" value="F:DNA binding"/>
    <property type="evidence" value="ECO:0007669"/>
    <property type="project" value="UniProtKB-KW"/>
</dbReference>
<evidence type="ECO:0000256" key="1">
    <source>
        <dbReference type="ARBA" id="ARBA00009437"/>
    </source>
</evidence>
<organism evidence="6 7">
    <name type="scientific">Virgibacillus necropolis</name>
    <dbReference type="NCBI Taxonomy" id="163877"/>
    <lineage>
        <taxon>Bacteria</taxon>
        <taxon>Bacillati</taxon>
        <taxon>Bacillota</taxon>
        <taxon>Bacilli</taxon>
        <taxon>Bacillales</taxon>
        <taxon>Bacillaceae</taxon>
        <taxon>Virgibacillus</taxon>
    </lineage>
</organism>
<dbReference type="EMBL" id="CP022437">
    <property type="protein sequence ID" value="ASN06191.1"/>
    <property type="molecule type" value="Genomic_DNA"/>
</dbReference>
<dbReference type="InterPro" id="IPR000847">
    <property type="entry name" value="LysR_HTH_N"/>
</dbReference>
<keyword evidence="4" id="KW-0804">Transcription</keyword>
<keyword evidence="3" id="KW-0238">DNA-binding</keyword>
<dbReference type="AlphaFoldDB" id="A0A221MEX7"/>
<dbReference type="Pfam" id="PF00126">
    <property type="entry name" value="HTH_1"/>
    <property type="match status" value="1"/>
</dbReference>
<dbReference type="PROSITE" id="PS50931">
    <property type="entry name" value="HTH_LYSR"/>
    <property type="match status" value="1"/>
</dbReference>
<dbReference type="SUPFAM" id="SSF46785">
    <property type="entry name" value="Winged helix' DNA-binding domain"/>
    <property type="match status" value="1"/>
</dbReference>
<dbReference type="PANTHER" id="PTHR30419:SF8">
    <property type="entry name" value="NITROGEN ASSIMILATION TRANSCRIPTIONAL ACTIVATOR-RELATED"/>
    <property type="match status" value="1"/>
</dbReference>
<keyword evidence="7" id="KW-1185">Reference proteome</keyword>
<proteinExistence type="inferred from homology"/>
<evidence type="ECO:0000256" key="2">
    <source>
        <dbReference type="ARBA" id="ARBA00023015"/>
    </source>
</evidence>
<accession>A0A221MEX7</accession>
<dbReference type="SUPFAM" id="SSF53850">
    <property type="entry name" value="Periplasmic binding protein-like II"/>
    <property type="match status" value="1"/>
</dbReference>
<dbReference type="KEGG" id="vne:CFK40_14750"/>
<keyword evidence="2" id="KW-0805">Transcription regulation</keyword>
<dbReference type="Gene3D" id="1.10.10.10">
    <property type="entry name" value="Winged helix-like DNA-binding domain superfamily/Winged helix DNA-binding domain"/>
    <property type="match status" value="1"/>
</dbReference>
<comment type="similarity">
    <text evidence="1">Belongs to the LysR transcriptional regulatory family.</text>
</comment>
<dbReference type="Proteomes" id="UP000204391">
    <property type="component" value="Chromosome"/>
</dbReference>
<evidence type="ECO:0000313" key="6">
    <source>
        <dbReference type="EMBL" id="ASN06191.1"/>
    </source>
</evidence>
<dbReference type="Pfam" id="PF03466">
    <property type="entry name" value="LysR_substrate"/>
    <property type="match status" value="1"/>
</dbReference>
<protein>
    <submittedName>
        <fullName evidence="6">Transcriptional regulator</fullName>
    </submittedName>
</protein>
<dbReference type="RefSeq" id="WP_089533115.1">
    <property type="nucleotide sequence ID" value="NZ_CP022437.1"/>
</dbReference>
<dbReference type="Gene3D" id="3.40.190.290">
    <property type="match status" value="1"/>
</dbReference>
<dbReference type="GO" id="GO:0003700">
    <property type="term" value="F:DNA-binding transcription factor activity"/>
    <property type="evidence" value="ECO:0007669"/>
    <property type="project" value="InterPro"/>
</dbReference>
<dbReference type="OrthoDB" id="9803735at2"/>
<feature type="domain" description="HTH lysR-type" evidence="5">
    <location>
        <begin position="1"/>
        <end position="61"/>
    </location>
</feature>
<dbReference type="InterPro" id="IPR005119">
    <property type="entry name" value="LysR_subst-bd"/>
</dbReference>
<dbReference type="CDD" id="cd05466">
    <property type="entry name" value="PBP2_LTTR_substrate"/>
    <property type="match status" value="1"/>
</dbReference>
<evidence type="ECO:0000313" key="7">
    <source>
        <dbReference type="Proteomes" id="UP000204391"/>
    </source>
</evidence>
<dbReference type="FunFam" id="1.10.10.10:FF:000001">
    <property type="entry name" value="LysR family transcriptional regulator"/>
    <property type="match status" value="1"/>
</dbReference>
<dbReference type="PRINTS" id="PR00039">
    <property type="entry name" value="HTHLYSR"/>
</dbReference>
<sequence length="297" mass="34443">MELQHLQHLYYFVTVIDHSTFTAAAEKVHISQPSLSTSIKKLEKELGFTLLDRSKRELKLTKEGKILYQEAKKLLIHFDHVSDEMNRLKKEGPLELSVGIIESSKFWVPKVLTKFTGEYADVYIRLLDVLSFKDVENALKNFDIHLAITNQYINNDSIKTIPLYDERLVALLPPSHPLKYKSFITIQDLKNEKLIISKEGFQTREDILNAFRKGGIKPNIHFEIGRFETACDLVEEGLGVTVAPENYVKHMGRTNFHFKRIHDSNISRTVYLAFDTNRYLPPLVDQFILLVKTYFNK</sequence>
<dbReference type="PANTHER" id="PTHR30419">
    <property type="entry name" value="HTH-TYPE TRANSCRIPTIONAL REGULATOR YBHD"/>
    <property type="match status" value="1"/>
</dbReference>
<dbReference type="InterPro" id="IPR050950">
    <property type="entry name" value="HTH-type_LysR_regulators"/>
</dbReference>
<evidence type="ECO:0000259" key="5">
    <source>
        <dbReference type="PROSITE" id="PS50931"/>
    </source>
</evidence>
<dbReference type="InterPro" id="IPR036388">
    <property type="entry name" value="WH-like_DNA-bd_sf"/>
</dbReference>
<evidence type="ECO:0000256" key="4">
    <source>
        <dbReference type="ARBA" id="ARBA00023163"/>
    </source>
</evidence>
<dbReference type="GO" id="GO:0005829">
    <property type="term" value="C:cytosol"/>
    <property type="evidence" value="ECO:0007669"/>
    <property type="project" value="TreeGrafter"/>
</dbReference>
<gene>
    <name evidence="6" type="ORF">CFK40_14750</name>
</gene>